<gene>
    <name evidence="1" type="ORF">BU16DRAFT_123554</name>
</gene>
<accession>A0A6A6QI15</accession>
<reference evidence="1" key="1">
    <citation type="journal article" date="2020" name="Stud. Mycol.">
        <title>101 Dothideomycetes genomes: a test case for predicting lifestyles and emergence of pathogens.</title>
        <authorList>
            <person name="Haridas S."/>
            <person name="Albert R."/>
            <person name="Binder M."/>
            <person name="Bloem J."/>
            <person name="Labutti K."/>
            <person name="Salamov A."/>
            <person name="Andreopoulos B."/>
            <person name="Baker S."/>
            <person name="Barry K."/>
            <person name="Bills G."/>
            <person name="Bluhm B."/>
            <person name="Cannon C."/>
            <person name="Castanera R."/>
            <person name="Culley D."/>
            <person name="Daum C."/>
            <person name="Ezra D."/>
            <person name="Gonzalez J."/>
            <person name="Henrissat B."/>
            <person name="Kuo A."/>
            <person name="Liang C."/>
            <person name="Lipzen A."/>
            <person name="Lutzoni F."/>
            <person name="Magnuson J."/>
            <person name="Mondo S."/>
            <person name="Nolan M."/>
            <person name="Ohm R."/>
            <person name="Pangilinan J."/>
            <person name="Park H.-J."/>
            <person name="Ramirez L."/>
            <person name="Alfaro M."/>
            <person name="Sun H."/>
            <person name="Tritt A."/>
            <person name="Yoshinaga Y."/>
            <person name="Zwiers L.-H."/>
            <person name="Turgeon B."/>
            <person name="Goodwin S."/>
            <person name="Spatafora J."/>
            <person name="Crous P."/>
            <person name="Grigoriev I."/>
        </authorList>
    </citation>
    <scope>NUCLEOTIDE SEQUENCE</scope>
    <source>
        <strain evidence="1">CBS 269.34</strain>
    </source>
</reference>
<dbReference type="EMBL" id="MU004195">
    <property type="protein sequence ID" value="KAF2491620.1"/>
    <property type="molecule type" value="Genomic_DNA"/>
</dbReference>
<name>A0A6A6QI15_9PEZI</name>
<dbReference type="AlphaFoldDB" id="A0A6A6QI15"/>
<keyword evidence="2" id="KW-1185">Reference proteome</keyword>
<sequence>MYLALKGMGCHLFCTPPCLVTAVHLHAQLQEQKKILMGLLLPWEKRPAGTLISFKGSCLQNRLPCYLDFQDAAIRLQQKHSLHRVILALI</sequence>
<protein>
    <submittedName>
        <fullName evidence="1">Uncharacterized protein</fullName>
    </submittedName>
</protein>
<organism evidence="1 2">
    <name type="scientific">Lophium mytilinum</name>
    <dbReference type="NCBI Taxonomy" id="390894"/>
    <lineage>
        <taxon>Eukaryota</taxon>
        <taxon>Fungi</taxon>
        <taxon>Dikarya</taxon>
        <taxon>Ascomycota</taxon>
        <taxon>Pezizomycotina</taxon>
        <taxon>Dothideomycetes</taxon>
        <taxon>Pleosporomycetidae</taxon>
        <taxon>Mytilinidiales</taxon>
        <taxon>Mytilinidiaceae</taxon>
        <taxon>Lophium</taxon>
    </lineage>
</organism>
<dbReference type="Proteomes" id="UP000799750">
    <property type="component" value="Unassembled WGS sequence"/>
</dbReference>
<evidence type="ECO:0000313" key="2">
    <source>
        <dbReference type="Proteomes" id="UP000799750"/>
    </source>
</evidence>
<evidence type="ECO:0000313" key="1">
    <source>
        <dbReference type="EMBL" id="KAF2491620.1"/>
    </source>
</evidence>
<proteinExistence type="predicted"/>